<dbReference type="Gene3D" id="1.20.120.620">
    <property type="entry name" value="Backbone structure of the membrane domain of e. Coli histidine kinase receptor kdpd"/>
    <property type="match status" value="1"/>
</dbReference>
<dbReference type="GO" id="GO:0005886">
    <property type="term" value="C:plasma membrane"/>
    <property type="evidence" value="ECO:0007669"/>
    <property type="project" value="TreeGrafter"/>
</dbReference>
<evidence type="ECO:0000256" key="8">
    <source>
        <dbReference type="ARBA" id="ARBA00022989"/>
    </source>
</evidence>
<evidence type="ECO:0000256" key="3">
    <source>
        <dbReference type="ARBA" id="ARBA00022679"/>
    </source>
</evidence>
<evidence type="ECO:0000256" key="7">
    <source>
        <dbReference type="ARBA" id="ARBA00022840"/>
    </source>
</evidence>
<dbReference type="AlphaFoldDB" id="A0A4Y8ZPM9"/>
<feature type="transmembrane region" description="Helical" evidence="12">
    <location>
        <begin position="186"/>
        <end position="204"/>
    </location>
</feature>
<feature type="transmembrane region" description="Helical" evidence="12">
    <location>
        <begin position="241"/>
        <end position="261"/>
    </location>
</feature>
<gene>
    <name evidence="14" type="ORF">E2493_20325</name>
</gene>
<keyword evidence="10 12" id="KW-0472">Membrane</keyword>
<keyword evidence="3" id="KW-0808">Transferase</keyword>
<evidence type="ECO:0000256" key="1">
    <source>
        <dbReference type="ARBA" id="ARBA00004141"/>
    </source>
</evidence>
<evidence type="ECO:0000256" key="11">
    <source>
        <dbReference type="SAM" id="MobiDB-lite"/>
    </source>
</evidence>
<dbReference type="InterPro" id="IPR038318">
    <property type="entry name" value="KdpD_sf"/>
</dbReference>
<evidence type="ECO:0000256" key="4">
    <source>
        <dbReference type="ARBA" id="ARBA00022692"/>
    </source>
</evidence>
<evidence type="ECO:0000256" key="6">
    <source>
        <dbReference type="ARBA" id="ARBA00022777"/>
    </source>
</evidence>
<dbReference type="InterPro" id="IPR029016">
    <property type="entry name" value="GAF-like_dom_sf"/>
</dbReference>
<keyword evidence="8 12" id="KW-1133">Transmembrane helix</keyword>
<evidence type="ECO:0000259" key="13">
    <source>
        <dbReference type="Pfam" id="PF13493"/>
    </source>
</evidence>
<comment type="caution">
    <text evidence="14">The sequence shown here is derived from an EMBL/GenBank/DDBJ whole genome shotgun (WGS) entry which is preliminary data.</text>
</comment>
<name>A0A4Y8ZPM9_9SPHN</name>
<evidence type="ECO:0000256" key="2">
    <source>
        <dbReference type="ARBA" id="ARBA00022553"/>
    </source>
</evidence>
<keyword evidence="4 12" id="KW-0812">Transmembrane</keyword>
<feature type="transmembrane region" description="Helical" evidence="12">
    <location>
        <begin position="216"/>
        <end position="235"/>
    </location>
</feature>
<evidence type="ECO:0000256" key="12">
    <source>
        <dbReference type="SAM" id="Phobius"/>
    </source>
</evidence>
<evidence type="ECO:0000256" key="9">
    <source>
        <dbReference type="ARBA" id="ARBA00023012"/>
    </source>
</evidence>
<keyword evidence="7" id="KW-0067">ATP-binding</keyword>
<dbReference type="Pfam" id="PF13493">
    <property type="entry name" value="DUF4118"/>
    <property type="match status" value="1"/>
</dbReference>
<accession>A0A4Y8ZPM9</accession>
<dbReference type="GO" id="GO:0005524">
    <property type="term" value="F:ATP binding"/>
    <property type="evidence" value="ECO:0007669"/>
    <property type="project" value="UniProtKB-KW"/>
</dbReference>
<evidence type="ECO:0000313" key="14">
    <source>
        <dbReference type="EMBL" id="TFI56416.1"/>
    </source>
</evidence>
<dbReference type="PANTHER" id="PTHR45569:SF1">
    <property type="entry name" value="SENSOR PROTEIN KDPD"/>
    <property type="match status" value="1"/>
</dbReference>
<feature type="region of interest" description="Disordered" evidence="11">
    <location>
        <begin position="1"/>
        <end position="20"/>
    </location>
</feature>
<keyword evidence="15" id="KW-1185">Reference proteome</keyword>
<dbReference type="EMBL" id="SPDV01000085">
    <property type="protein sequence ID" value="TFI56416.1"/>
    <property type="molecule type" value="Genomic_DNA"/>
</dbReference>
<sequence>MRLVETRNASSPSSILPGHADAVDPKEARVVAVVSAGCSATEVLEEARRLADAFGVGWTALHIVTPLGPSSAEAAEALTFAGSLGAEVSSIPAGTEVDGIAASAGGASHIVIGAPAHASVWRPRLSDQLRAALPHASIVLVPCETEAAPRAASGSGTGEPHRTAYLAAIGAVAATIPLVLLLRSTIGPQGLALLFLLPVIPVAARYGVRASILSSLLSAAAYDIFVLKPAFSLTLAAPQDLLVLGTLLALGISTSVLTGRLRARAILSDRSAQENAALAALALSLTKASDWGSTAEALSRDVAALLDVEAAVLREVEGKLIVAGAFPQEPVLDPLDRAALDWAWSRGTEAGSGTATLAEANWQFHPLKTSLGILAVLGLARTDGQPPVHPHKKVLLATIIAQAALAHERLRLEDDMRCGPAAAASV</sequence>
<reference evidence="14 15" key="1">
    <citation type="submission" date="2019-03" db="EMBL/GenBank/DDBJ databases">
        <title>Genome sequence of Sphingomonas sp. 17J27-24.</title>
        <authorList>
            <person name="Kim M."/>
            <person name="Maeng S."/>
            <person name="Sathiyaraj S."/>
        </authorList>
    </citation>
    <scope>NUCLEOTIDE SEQUENCE [LARGE SCALE GENOMIC DNA]</scope>
    <source>
        <strain evidence="14 15">17J27-24</strain>
    </source>
</reference>
<keyword evidence="2" id="KW-0597">Phosphoprotein</keyword>
<keyword evidence="9" id="KW-0902">Two-component regulatory system</keyword>
<proteinExistence type="predicted"/>
<organism evidence="14 15">
    <name type="scientific">Sphingomonas parva</name>
    <dbReference type="NCBI Taxonomy" id="2555898"/>
    <lineage>
        <taxon>Bacteria</taxon>
        <taxon>Pseudomonadati</taxon>
        <taxon>Pseudomonadota</taxon>
        <taxon>Alphaproteobacteria</taxon>
        <taxon>Sphingomonadales</taxon>
        <taxon>Sphingomonadaceae</taxon>
        <taxon>Sphingomonas</taxon>
    </lineage>
</organism>
<dbReference type="InterPro" id="IPR052023">
    <property type="entry name" value="Histidine_kinase_KdpD"/>
</dbReference>
<keyword evidence="6" id="KW-0418">Kinase</keyword>
<dbReference type="Proteomes" id="UP000298213">
    <property type="component" value="Unassembled WGS sequence"/>
</dbReference>
<evidence type="ECO:0000256" key="5">
    <source>
        <dbReference type="ARBA" id="ARBA00022741"/>
    </source>
</evidence>
<dbReference type="RefSeq" id="WP_135090524.1">
    <property type="nucleotide sequence ID" value="NZ_SPDV01000085.1"/>
</dbReference>
<dbReference type="InterPro" id="IPR025201">
    <property type="entry name" value="KdpD_TM"/>
</dbReference>
<comment type="subcellular location">
    <subcellularLocation>
        <location evidence="1">Membrane</location>
        <topology evidence="1">Multi-pass membrane protein</topology>
    </subcellularLocation>
</comment>
<dbReference type="GO" id="GO:0000155">
    <property type="term" value="F:phosphorelay sensor kinase activity"/>
    <property type="evidence" value="ECO:0007669"/>
    <property type="project" value="TreeGrafter"/>
</dbReference>
<dbReference type="PANTHER" id="PTHR45569">
    <property type="entry name" value="SENSOR PROTEIN KDPD"/>
    <property type="match status" value="1"/>
</dbReference>
<dbReference type="Gene3D" id="3.30.450.40">
    <property type="match status" value="1"/>
</dbReference>
<evidence type="ECO:0000256" key="10">
    <source>
        <dbReference type="ARBA" id="ARBA00023136"/>
    </source>
</evidence>
<feature type="transmembrane region" description="Helical" evidence="12">
    <location>
        <begin position="163"/>
        <end position="180"/>
    </location>
</feature>
<feature type="domain" description="Sensor protein KdpD transmembrane" evidence="13">
    <location>
        <begin position="165"/>
        <end position="268"/>
    </location>
</feature>
<evidence type="ECO:0000313" key="15">
    <source>
        <dbReference type="Proteomes" id="UP000298213"/>
    </source>
</evidence>
<dbReference type="OrthoDB" id="7536922at2"/>
<protein>
    <submittedName>
        <fullName evidence="14">DUF4118 domain-containing protein</fullName>
    </submittedName>
</protein>
<keyword evidence="5" id="KW-0547">Nucleotide-binding</keyword>